<name>A0A286MQF3_9CAUD</name>
<dbReference type="GeneID" id="63209573"/>
<accession>A0A286MQF3</accession>
<dbReference type="RefSeq" id="YP_010013013.1">
    <property type="nucleotide sequence ID" value="NC_053508.1"/>
</dbReference>
<dbReference type="KEGG" id="vg:63209573"/>
<sequence length="141" mass="15786">MAGMSTAPVQKLGSIVSISPESHVELLVEGEGMRKFRDVINEARKVAMLNPLGRNTGKGYFEYGEPCCFFGHVLERLLLPQVAKWEIALFNTYTLAELPWHHWGIEEPNDYQRLWIAKVQAAADNGDSWIIAIAMADATLI</sequence>
<protein>
    <submittedName>
        <fullName evidence="1">Uncharacterized protein</fullName>
    </submittedName>
</protein>
<dbReference type="EMBL" id="MF324910">
    <property type="protein sequence ID" value="ASW31478.1"/>
    <property type="molecule type" value="Genomic_DNA"/>
</dbReference>
<proteinExistence type="predicted"/>
<keyword evidence="2" id="KW-1185">Reference proteome</keyword>
<gene>
    <name evidence="1" type="primary">44</name>
    <name evidence="1" type="ORF">SEA_GUUELAD_44</name>
</gene>
<dbReference type="Proteomes" id="UP000225984">
    <property type="component" value="Segment"/>
</dbReference>
<evidence type="ECO:0000313" key="1">
    <source>
        <dbReference type="EMBL" id="ASW31478.1"/>
    </source>
</evidence>
<evidence type="ECO:0000313" key="2">
    <source>
        <dbReference type="Proteomes" id="UP000225984"/>
    </source>
</evidence>
<reference evidence="1 2" key="1">
    <citation type="submission" date="2017-06" db="EMBL/GenBank/DDBJ databases">
        <authorList>
            <person name="Apiz-Saab J."/>
            <person name="Gonzalez-Montes K.M."/>
            <person name="Diaz-Perez J."/>
            <person name="Fuentes-Cruz G.A."/>
            <person name="Fuster-Rivera J.M."/>
            <person name="Gonzalez-Espada L.V."/>
            <person name="Gonzalez-Perez P.D."/>
            <person name="Hernandez-Morales C.S."/>
            <person name="Hernandez-Rivera R."/>
            <person name="Herrera-DelValle R.J."/>
            <person name="Jaramillo-Criado J.A."/>
            <person name="Lama-Diaz J.M."/>
            <person name="Llavona-Feo P.M."/>
            <person name="Medina-Barreto M.A."/>
            <person name="Melendez-Ortiz M.Y."/>
            <person name="Melendez-Rivera C.M."/>
            <person name="Mercado-Andino A.K."/>
            <person name="Mercado-Delgado A.J."/>
            <person name="Ortiz-DeArmas J.I."/>
            <person name="Ortiz-Ortiz C.P."/>
            <person name="Quesada-Gordillo A.M."/>
            <person name="Fernandez-Martinez M."/>
            <person name="Vazquez E."/>
            <person name="Rubin M.R."/>
            <person name="Stoner T.H."/>
            <person name="Garlena R.A."/>
            <person name="Russell D.A."/>
            <person name="Pope W.H."/>
            <person name="Jacobs-Sera D."/>
            <person name="Hatfull G.F."/>
        </authorList>
    </citation>
    <scope>NUCLEOTIDE SEQUENCE [LARGE SCALE GENOMIC DNA]</scope>
</reference>
<organism evidence="1 2">
    <name type="scientific">Mycobacterium phage GuuelaD</name>
    <dbReference type="NCBI Taxonomy" id="2015819"/>
    <lineage>
        <taxon>Viruses</taxon>
        <taxon>Duplodnaviria</taxon>
        <taxon>Heunggongvirae</taxon>
        <taxon>Uroviricota</taxon>
        <taxon>Caudoviricetes</taxon>
        <taxon>Vilmaviridae</taxon>
        <taxon>Lclasvirinae</taxon>
        <taxon>Faithunavirus</taxon>
        <taxon>Faithunavirus guuelaD</taxon>
    </lineage>
</organism>